<comment type="caution">
    <text evidence="11">The sequence shown here is derived from an EMBL/GenBank/DDBJ whole genome shotgun (WGS) entry which is preliminary data.</text>
</comment>
<name>A0A1J9RN97_9PEZI</name>
<organism evidence="11 12">
    <name type="scientific">Diplodia corticola</name>
    <dbReference type="NCBI Taxonomy" id="236234"/>
    <lineage>
        <taxon>Eukaryota</taxon>
        <taxon>Fungi</taxon>
        <taxon>Dikarya</taxon>
        <taxon>Ascomycota</taxon>
        <taxon>Pezizomycotina</taxon>
        <taxon>Dothideomycetes</taxon>
        <taxon>Dothideomycetes incertae sedis</taxon>
        <taxon>Botryosphaeriales</taxon>
        <taxon>Botryosphaeriaceae</taxon>
        <taxon>Diplodia</taxon>
    </lineage>
</organism>
<dbReference type="GeneID" id="31018698"/>
<feature type="transmembrane region" description="Helical" evidence="9">
    <location>
        <begin position="52"/>
        <end position="73"/>
    </location>
</feature>
<feature type="region of interest" description="Disordered" evidence="10">
    <location>
        <begin position="1"/>
        <end position="33"/>
    </location>
</feature>
<dbReference type="PANTHER" id="PTHR13229">
    <property type="entry name" value="PROTEIN KISH-A"/>
    <property type="match status" value="1"/>
</dbReference>
<comment type="subcellular location">
    <subcellularLocation>
        <location evidence="2">Golgi apparatus membrane</location>
        <topology evidence="2">Single-pass type I membrane protein</topology>
    </subcellularLocation>
</comment>
<comment type="similarity">
    <text evidence="3 9">Belongs to the KISH family.</text>
</comment>
<dbReference type="STRING" id="236234.A0A1J9RN97"/>
<proteinExistence type="inferred from homology"/>
<evidence type="ECO:0000256" key="4">
    <source>
        <dbReference type="ARBA" id="ARBA00022692"/>
    </source>
</evidence>
<dbReference type="InterPro" id="IPR051523">
    <property type="entry name" value="KISH_domain"/>
</dbReference>
<accession>A0A1J9RN97</accession>
<dbReference type="GO" id="GO:0000139">
    <property type="term" value="C:Golgi membrane"/>
    <property type="evidence" value="ECO:0007669"/>
    <property type="project" value="UniProtKB-SubCell"/>
</dbReference>
<evidence type="ECO:0000256" key="5">
    <source>
        <dbReference type="ARBA" id="ARBA00022729"/>
    </source>
</evidence>
<evidence type="ECO:0000313" key="12">
    <source>
        <dbReference type="Proteomes" id="UP000183809"/>
    </source>
</evidence>
<protein>
    <recommendedName>
        <fullName evidence="9">Protein kish</fullName>
    </recommendedName>
</protein>
<keyword evidence="4 9" id="KW-0812">Transmembrane</keyword>
<evidence type="ECO:0000256" key="10">
    <source>
        <dbReference type="SAM" id="MobiDB-lite"/>
    </source>
</evidence>
<keyword evidence="7" id="KW-0333">Golgi apparatus</keyword>
<sequence>MVRPTPPANELQQQQSPPPPPPPPPAPIQGCNLSLTDTRGARARASKIMQTALFNFQSLLLVILLLICTSTYVHAVAPSIMDRNKDG</sequence>
<dbReference type="AlphaFoldDB" id="A0A1J9RN97"/>
<keyword evidence="8 9" id="KW-0472">Membrane</keyword>
<evidence type="ECO:0000256" key="1">
    <source>
        <dbReference type="ARBA" id="ARBA00002154"/>
    </source>
</evidence>
<evidence type="ECO:0000256" key="3">
    <source>
        <dbReference type="ARBA" id="ARBA00008961"/>
    </source>
</evidence>
<dbReference type="Proteomes" id="UP000183809">
    <property type="component" value="Unassembled WGS sequence"/>
</dbReference>
<keyword evidence="5" id="KW-0732">Signal</keyword>
<comment type="function">
    <text evidence="1 9">Involved in the early part of the secretory pathway.</text>
</comment>
<reference evidence="11 12" key="1">
    <citation type="submission" date="2016-10" db="EMBL/GenBank/DDBJ databases">
        <title>Proteomics and genomics reveal pathogen-plant mechanisms compatible with a hemibiotrophic lifestyle of Diplodia corticola.</title>
        <authorList>
            <person name="Fernandes I."/>
            <person name="De Jonge R."/>
            <person name="Van De Peer Y."/>
            <person name="Devreese B."/>
            <person name="Alves A."/>
            <person name="Esteves A.C."/>
        </authorList>
    </citation>
    <scope>NUCLEOTIDE SEQUENCE [LARGE SCALE GENOMIC DNA]</scope>
    <source>
        <strain evidence="11 12">CBS 112549</strain>
    </source>
</reference>
<evidence type="ECO:0000256" key="7">
    <source>
        <dbReference type="ARBA" id="ARBA00023034"/>
    </source>
</evidence>
<evidence type="ECO:0000256" key="8">
    <source>
        <dbReference type="ARBA" id="ARBA00023136"/>
    </source>
</evidence>
<gene>
    <name evidence="11" type="ORF">BKCO1_6900019</name>
</gene>
<evidence type="ECO:0000256" key="6">
    <source>
        <dbReference type="ARBA" id="ARBA00022989"/>
    </source>
</evidence>
<evidence type="ECO:0000313" key="11">
    <source>
        <dbReference type="EMBL" id="OJD29967.1"/>
    </source>
</evidence>
<keyword evidence="12" id="KW-1185">Reference proteome</keyword>
<evidence type="ECO:0000256" key="9">
    <source>
        <dbReference type="RuleBase" id="RU910717"/>
    </source>
</evidence>
<dbReference type="InterPro" id="IPR009653">
    <property type="entry name" value="Ksh1"/>
</dbReference>
<dbReference type="EMBL" id="MNUE01000069">
    <property type="protein sequence ID" value="OJD29967.1"/>
    <property type="molecule type" value="Genomic_DNA"/>
</dbReference>
<dbReference type="RefSeq" id="XP_020126227.1">
    <property type="nucleotide sequence ID" value="XM_020278437.1"/>
</dbReference>
<dbReference type="Pfam" id="PF06842">
    <property type="entry name" value="DUF1242"/>
    <property type="match status" value="1"/>
</dbReference>
<feature type="compositionally biased region" description="Pro residues" evidence="10">
    <location>
        <begin position="16"/>
        <end position="27"/>
    </location>
</feature>
<evidence type="ECO:0000256" key="2">
    <source>
        <dbReference type="ARBA" id="ARBA00004614"/>
    </source>
</evidence>
<keyword evidence="6 9" id="KW-1133">Transmembrane helix</keyword>